<name>A0A9D1D8R3_9FIRM</name>
<dbReference type="Proteomes" id="UP000886757">
    <property type="component" value="Unassembled WGS sequence"/>
</dbReference>
<evidence type="ECO:0000313" key="1">
    <source>
        <dbReference type="EMBL" id="HIR13545.1"/>
    </source>
</evidence>
<dbReference type="EMBL" id="DVGK01000073">
    <property type="protein sequence ID" value="HIR13545.1"/>
    <property type="molecule type" value="Genomic_DNA"/>
</dbReference>
<reference evidence="1" key="1">
    <citation type="submission" date="2020-10" db="EMBL/GenBank/DDBJ databases">
        <authorList>
            <person name="Gilroy R."/>
        </authorList>
    </citation>
    <scope>NUCLEOTIDE SEQUENCE</scope>
    <source>
        <strain evidence="1">ChiSjej4B22-8148</strain>
    </source>
</reference>
<gene>
    <name evidence="1" type="ORF">IAB31_06440</name>
</gene>
<reference evidence="1" key="2">
    <citation type="journal article" date="2021" name="PeerJ">
        <title>Extensive microbial diversity within the chicken gut microbiome revealed by metagenomics and culture.</title>
        <authorList>
            <person name="Gilroy R."/>
            <person name="Ravi A."/>
            <person name="Getino M."/>
            <person name="Pursley I."/>
            <person name="Horton D.L."/>
            <person name="Alikhan N.F."/>
            <person name="Baker D."/>
            <person name="Gharbi K."/>
            <person name="Hall N."/>
            <person name="Watson M."/>
            <person name="Adriaenssens E.M."/>
            <person name="Foster-Nyarko E."/>
            <person name="Jarju S."/>
            <person name="Secka A."/>
            <person name="Antonio M."/>
            <person name="Oren A."/>
            <person name="Chaudhuri R.R."/>
            <person name="La Ragione R."/>
            <person name="Hildebrand F."/>
            <person name="Pallen M.J."/>
        </authorList>
    </citation>
    <scope>NUCLEOTIDE SEQUENCE</scope>
    <source>
        <strain evidence="1">ChiSjej4B22-8148</strain>
    </source>
</reference>
<protein>
    <recommendedName>
        <fullName evidence="3">Transposase (putative) YhgA-like domain-containing protein</fullName>
    </recommendedName>
</protein>
<sequence length="234" mass="27006">MTWRGHGLAVLGIENQTKADYVLPERLLLYDALGYETQRRRIAGKHRREKSLKASAEYLSGFKKSDKLLAQVTIVIYYGEKVWEGPRRLSDLMEIPEELEPYFNNYKIYIFSINTSDGSEFKDPEVRKILRAAYCLRRKRIEELEPMRAEEVSVLAAFVNSERLAELAESGEEEIKVCTALKEMIAEGEEQGMQRGIRETAAHMVRSMYKKGFGAEEIAGTLEWPLEKVKEYIK</sequence>
<evidence type="ECO:0000313" key="2">
    <source>
        <dbReference type="Proteomes" id="UP000886757"/>
    </source>
</evidence>
<accession>A0A9D1D8R3</accession>
<dbReference type="AlphaFoldDB" id="A0A9D1D8R3"/>
<proteinExistence type="predicted"/>
<comment type="caution">
    <text evidence="1">The sequence shown here is derived from an EMBL/GenBank/DDBJ whole genome shotgun (WGS) entry which is preliminary data.</text>
</comment>
<organism evidence="1 2">
    <name type="scientific">Candidatus Choladousia intestinavium</name>
    <dbReference type="NCBI Taxonomy" id="2840727"/>
    <lineage>
        <taxon>Bacteria</taxon>
        <taxon>Bacillati</taxon>
        <taxon>Bacillota</taxon>
        <taxon>Clostridia</taxon>
        <taxon>Lachnospirales</taxon>
        <taxon>Lachnospiraceae</taxon>
        <taxon>Lachnospiraceae incertae sedis</taxon>
        <taxon>Candidatus Choladousia</taxon>
    </lineage>
</organism>
<evidence type="ECO:0008006" key="3">
    <source>
        <dbReference type="Google" id="ProtNLM"/>
    </source>
</evidence>